<dbReference type="InterPro" id="IPR008920">
    <property type="entry name" value="TF_FadR/GntR_C"/>
</dbReference>
<dbReference type="Pfam" id="PF07729">
    <property type="entry name" value="FCD"/>
    <property type="match status" value="1"/>
</dbReference>
<dbReference type="SMART" id="SM00345">
    <property type="entry name" value="HTH_GNTR"/>
    <property type="match status" value="1"/>
</dbReference>
<dbReference type="GO" id="GO:0003677">
    <property type="term" value="F:DNA binding"/>
    <property type="evidence" value="ECO:0007669"/>
    <property type="project" value="UniProtKB-KW"/>
</dbReference>
<reference evidence="5 6" key="1">
    <citation type="journal article" date="2013" name="Genome Announc.">
        <title>Complete Genome Sequence of Burkholderia sp. Strain RPE64, Bacterial Symbiont of the Bean Bug Riptortus pedestris.</title>
        <authorList>
            <person name="Shibata T.F."/>
            <person name="Maeda T."/>
            <person name="Nikoh N."/>
            <person name="Yamaguchi K."/>
            <person name="Oshima K."/>
            <person name="Hattori M."/>
            <person name="Nishiyama T."/>
            <person name="Hasebe M."/>
            <person name="Fukatsu T."/>
            <person name="Kikuchi Y."/>
            <person name="Shigenobu S."/>
        </authorList>
    </citation>
    <scope>NUCLEOTIDE SEQUENCE [LARGE SCALE GENOMIC DNA]</scope>
    <source>
        <plasmid evidence="5 6">p1</plasmid>
    </source>
</reference>
<accession>R4X0I9</accession>
<keyword evidence="6" id="KW-1185">Reference proteome</keyword>
<keyword evidence="5" id="KW-0614">Plasmid</keyword>
<geneLocation type="plasmid" evidence="5 6">
    <name>p1</name>
</geneLocation>
<dbReference type="PATRIC" id="fig|758793.3.peg.5903"/>
<dbReference type="PANTHER" id="PTHR43537">
    <property type="entry name" value="TRANSCRIPTIONAL REGULATOR, GNTR FAMILY"/>
    <property type="match status" value="1"/>
</dbReference>
<evidence type="ECO:0000259" key="4">
    <source>
        <dbReference type="PROSITE" id="PS50949"/>
    </source>
</evidence>
<gene>
    <name evidence="5" type="ORF">BRPE64_DCDS07590</name>
</gene>
<dbReference type="PANTHER" id="PTHR43537:SF5">
    <property type="entry name" value="UXU OPERON TRANSCRIPTIONAL REGULATOR"/>
    <property type="match status" value="1"/>
</dbReference>
<dbReference type="InterPro" id="IPR036388">
    <property type="entry name" value="WH-like_DNA-bd_sf"/>
</dbReference>
<dbReference type="Gene3D" id="1.10.10.10">
    <property type="entry name" value="Winged helix-like DNA-binding domain superfamily/Winged helix DNA-binding domain"/>
    <property type="match status" value="1"/>
</dbReference>
<evidence type="ECO:0000256" key="1">
    <source>
        <dbReference type="ARBA" id="ARBA00023015"/>
    </source>
</evidence>
<dbReference type="SUPFAM" id="SSF48008">
    <property type="entry name" value="GntR ligand-binding domain-like"/>
    <property type="match status" value="1"/>
</dbReference>
<dbReference type="AlphaFoldDB" id="R4X0I9"/>
<dbReference type="Gene3D" id="1.20.120.530">
    <property type="entry name" value="GntR ligand-binding domain-like"/>
    <property type="match status" value="1"/>
</dbReference>
<evidence type="ECO:0000256" key="2">
    <source>
        <dbReference type="ARBA" id="ARBA00023125"/>
    </source>
</evidence>
<dbReference type="KEGG" id="buo:BRPE64_DCDS07590"/>
<keyword evidence="2" id="KW-0238">DNA-binding</keyword>
<keyword evidence="1" id="KW-0805">Transcription regulation</keyword>
<dbReference type="HOGENOM" id="CLU_017584_5_2_4"/>
<evidence type="ECO:0000256" key="3">
    <source>
        <dbReference type="ARBA" id="ARBA00023163"/>
    </source>
</evidence>
<feature type="domain" description="HTH gntR-type" evidence="4">
    <location>
        <begin position="53"/>
        <end position="120"/>
    </location>
</feature>
<organism evidence="5 6">
    <name type="scientific">Caballeronia insecticola</name>
    <dbReference type="NCBI Taxonomy" id="758793"/>
    <lineage>
        <taxon>Bacteria</taxon>
        <taxon>Pseudomonadati</taxon>
        <taxon>Pseudomonadota</taxon>
        <taxon>Betaproteobacteria</taxon>
        <taxon>Burkholderiales</taxon>
        <taxon>Burkholderiaceae</taxon>
        <taxon>Caballeronia</taxon>
    </lineage>
</organism>
<dbReference type="PROSITE" id="PS50949">
    <property type="entry name" value="HTH_GNTR"/>
    <property type="match status" value="1"/>
</dbReference>
<dbReference type="InterPro" id="IPR036390">
    <property type="entry name" value="WH_DNA-bd_sf"/>
</dbReference>
<dbReference type="InterPro" id="IPR011711">
    <property type="entry name" value="GntR_C"/>
</dbReference>
<dbReference type="EMBL" id="AP013061">
    <property type="protein sequence ID" value="BAN27695.1"/>
    <property type="molecule type" value="Genomic_DNA"/>
</dbReference>
<sequence>MYRSMYALMHSRRFGCDVPSAAMLRFKGGSSMDERVKAVTSERLADETKPARRNTTELAYRELRRRIIESELTPGSYLLEQELGLMLGFSRTPIREAALRLQGEGLVQIVPRHGIRIVPTSISDIKHIYQVLISLESTAAALVAGMTGADLTPLVDACKTMTDAFERGDMLAWAAADEVFHETLVTMSGNARLRGIVMNCRDQVHRVRRFTQMVKPHPQPLKSIEEHYAIIDAMRCGDAAKASDLYRAHRERGWRNQTNVLQQYGIQQA</sequence>
<proteinExistence type="predicted"/>
<evidence type="ECO:0000313" key="6">
    <source>
        <dbReference type="Proteomes" id="UP000013966"/>
    </source>
</evidence>
<dbReference type="Proteomes" id="UP000013966">
    <property type="component" value="Plasmid p1"/>
</dbReference>
<evidence type="ECO:0000313" key="5">
    <source>
        <dbReference type="EMBL" id="BAN27695.1"/>
    </source>
</evidence>
<dbReference type="SUPFAM" id="SSF46785">
    <property type="entry name" value="Winged helix' DNA-binding domain"/>
    <property type="match status" value="1"/>
</dbReference>
<dbReference type="InterPro" id="IPR000524">
    <property type="entry name" value="Tscrpt_reg_HTH_GntR"/>
</dbReference>
<dbReference type="SMART" id="SM00895">
    <property type="entry name" value="FCD"/>
    <property type="match status" value="1"/>
</dbReference>
<keyword evidence="3" id="KW-0804">Transcription</keyword>
<dbReference type="GO" id="GO:0003700">
    <property type="term" value="F:DNA-binding transcription factor activity"/>
    <property type="evidence" value="ECO:0007669"/>
    <property type="project" value="InterPro"/>
</dbReference>
<protein>
    <submittedName>
        <fullName evidence="5">Transcriptional regulator GntR family</fullName>
    </submittedName>
</protein>
<dbReference type="Pfam" id="PF00392">
    <property type="entry name" value="GntR"/>
    <property type="match status" value="1"/>
</dbReference>
<name>R4X0I9_9BURK</name>
<reference evidence="5 6" key="2">
    <citation type="journal article" date="2018" name="Int. J. Syst. Evol. Microbiol.">
        <title>Burkholderia insecticola sp. nov., a gut symbiotic bacterium of the bean bug Riptortus pedestris.</title>
        <authorList>
            <person name="Takeshita K."/>
            <person name="Tamaki H."/>
            <person name="Ohbayashi T."/>
            <person name="Meng X.-Y."/>
            <person name="Sone T."/>
            <person name="Mitani Y."/>
            <person name="Peeters C."/>
            <person name="Kikuchi Y."/>
            <person name="Vandamme P."/>
        </authorList>
    </citation>
    <scope>NUCLEOTIDE SEQUENCE [LARGE SCALE GENOMIC DNA]</scope>
    <source>
        <strain evidence="5">RPE64</strain>
        <plasmid evidence="5 6">p1</plasmid>
    </source>
</reference>